<dbReference type="Proteomes" id="UP000652761">
    <property type="component" value="Unassembled WGS sequence"/>
</dbReference>
<dbReference type="OrthoDB" id="10250354at2759"/>
<feature type="region of interest" description="Disordered" evidence="1">
    <location>
        <begin position="156"/>
        <end position="187"/>
    </location>
</feature>
<dbReference type="SMART" id="SM00271">
    <property type="entry name" value="DnaJ"/>
    <property type="match status" value="1"/>
</dbReference>
<dbReference type="Pfam" id="PF00226">
    <property type="entry name" value="DnaJ"/>
    <property type="match status" value="1"/>
</dbReference>
<dbReference type="PANTHER" id="PTHR44743">
    <property type="entry name" value="PUTATIVE, EXPRESSED-RELATED"/>
    <property type="match status" value="1"/>
</dbReference>
<feature type="compositionally biased region" description="Polar residues" evidence="1">
    <location>
        <begin position="243"/>
        <end position="252"/>
    </location>
</feature>
<dbReference type="PRINTS" id="PR00625">
    <property type="entry name" value="JDOMAIN"/>
</dbReference>
<evidence type="ECO:0000313" key="4">
    <source>
        <dbReference type="Proteomes" id="UP000652761"/>
    </source>
</evidence>
<dbReference type="AlphaFoldDB" id="A0A843W4B9"/>
<dbReference type="GO" id="GO:0005783">
    <property type="term" value="C:endoplasmic reticulum"/>
    <property type="evidence" value="ECO:0007669"/>
    <property type="project" value="UniProtKB-ARBA"/>
</dbReference>
<dbReference type="EMBL" id="NMUH01002734">
    <property type="protein sequence ID" value="MQM01798.1"/>
    <property type="molecule type" value="Genomic_DNA"/>
</dbReference>
<keyword evidence="4" id="KW-1185">Reference proteome</keyword>
<dbReference type="InterPro" id="IPR036869">
    <property type="entry name" value="J_dom_sf"/>
</dbReference>
<feature type="region of interest" description="Disordered" evidence="1">
    <location>
        <begin position="241"/>
        <end position="293"/>
    </location>
</feature>
<dbReference type="SUPFAM" id="SSF46565">
    <property type="entry name" value="Chaperone J-domain"/>
    <property type="match status" value="1"/>
</dbReference>
<gene>
    <name evidence="3" type="ORF">Taro_034558</name>
</gene>
<feature type="domain" description="J" evidence="2">
    <location>
        <begin position="20"/>
        <end position="91"/>
    </location>
</feature>
<dbReference type="PROSITE" id="PS50076">
    <property type="entry name" value="DNAJ_2"/>
    <property type="match status" value="1"/>
</dbReference>
<protein>
    <recommendedName>
        <fullName evidence="2">J domain-containing protein</fullName>
    </recommendedName>
</protein>
<accession>A0A843W4B9</accession>
<sequence>MAAGGEQGKPGGDGFGVNADLYAVLGLKKECSAADLRSAYKKLALRWHPDRCLASGSSKTVDEAKTKFQAIQGAYSVLSDTNKRFLYDVGVYDDDDDDDDAAAAADGMGDFLGEMAAMMSQANHNPCESGSETFEQLQELFVEMFQADMDAFCGGGGGEATATTSSRVQGGGDGRGRPPTSSTNWFSSTSDTAASFYGSCRAPSGGGLKRDNADMCSGKAEGVAAATEGAGGLGPGSAFCFGTNDQNGSSTAAARGRPAAYNNGKRRSGRKPKASSWQGDPSPPVGGEMPSTE</sequence>
<evidence type="ECO:0000259" key="2">
    <source>
        <dbReference type="PROSITE" id="PS50076"/>
    </source>
</evidence>
<proteinExistence type="predicted"/>
<dbReference type="PANTHER" id="PTHR44743:SF5">
    <property type="entry name" value="CHAPERONE DNAJ-DOMAIN SUPERFAMILY PROTEIN"/>
    <property type="match status" value="1"/>
</dbReference>
<comment type="caution">
    <text evidence="3">The sequence shown here is derived from an EMBL/GenBank/DDBJ whole genome shotgun (WGS) entry which is preliminary data.</text>
</comment>
<feature type="compositionally biased region" description="Basic residues" evidence="1">
    <location>
        <begin position="264"/>
        <end position="273"/>
    </location>
</feature>
<dbReference type="CDD" id="cd06257">
    <property type="entry name" value="DnaJ"/>
    <property type="match status" value="1"/>
</dbReference>
<evidence type="ECO:0000256" key="1">
    <source>
        <dbReference type="SAM" id="MobiDB-lite"/>
    </source>
</evidence>
<dbReference type="Gene3D" id="1.10.287.110">
    <property type="entry name" value="DnaJ domain"/>
    <property type="match status" value="1"/>
</dbReference>
<organism evidence="3 4">
    <name type="scientific">Colocasia esculenta</name>
    <name type="common">Wild taro</name>
    <name type="synonym">Arum esculentum</name>
    <dbReference type="NCBI Taxonomy" id="4460"/>
    <lineage>
        <taxon>Eukaryota</taxon>
        <taxon>Viridiplantae</taxon>
        <taxon>Streptophyta</taxon>
        <taxon>Embryophyta</taxon>
        <taxon>Tracheophyta</taxon>
        <taxon>Spermatophyta</taxon>
        <taxon>Magnoliopsida</taxon>
        <taxon>Liliopsida</taxon>
        <taxon>Araceae</taxon>
        <taxon>Aroideae</taxon>
        <taxon>Colocasieae</taxon>
        <taxon>Colocasia</taxon>
    </lineage>
</organism>
<reference evidence="3" key="1">
    <citation type="submission" date="2017-07" db="EMBL/GenBank/DDBJ databases">
        <title>Taro Niue Genome Assembly and Annotation.</title>
        <authorList>
            <person name="Atibalentja N."/>
            <person name="Keating K."/>
            <person name="Fields C.J."/>
        </authorList>
    </citation>
    <scope>NUCLEOTIDE SEQUENCE</scope>
    <source>
        <strain evidence="3">Niue_2</strain>
        <tissue evidence="3">Leaf</tissue>
    </source>
</reference>
<name>A0A843W4B9_COLES</name>
<evidence type="ECO:0000313" key="3">
    <source>
        <dbReference type="EMBL" id="MQM01798.1"/>
    </source>
</evidence>
<dbReference type="InterPro" id="IPR001623">
    <property type="entry name" value="DnaJ_domain"/>
</dbReference>